<accession>A0ABY7E4G4</accession>
<dbReference type="PANTHER" id="PTHR34179">
    <property type="entry name" value="TUMOR PROTEIN P53-INDUCIBLE PROTEIN 13"/>
    <property type="match status" value="1"/>
</dbReference>
<proteinExistence type="predicted"/>
<keyword evidence="2" id="KW-1185">Reference proteome</keyword>
<protein>
    <submittedName>
        <fullName evidence="1">Uncharacterized protein</fullName>
    </submittedName>
</protein>
<name>A0ABY7E4G4_MYAAR</name>
<dbReference type="Pfam" id="PF11303">
    <property type="entry name" value="DUF3105"/>
    <property type="match status" value="1"/>
</dbReference>
<sequence>MKKKITIVCLQLYDDDLLSFFNERAPRHMNPDAPMDISDPKHGVKMGVPTRWCDDGVIMHACLNETLDYESPIPTSGNHRPLWPVFGEYKYLPPQRYAHALEAYAVLAYENAYLLPNYESADEDMTKVIEFIKAHGLKGPEANTSQNGQYSAGIIEPAIPGNNALCPGL</sequence>
<dbReference type="EMBL" id="CP111015">
    <property type="protein sequence ID" value="WAR02036.1"/>
    <property type="molecule type" value="Genomic_DNA"/>
</dbReference>
<gene>
    <name evidence="1" type="ORF">MAR_008594</name>
</gene>
<reference evidence="1" key="1">
    <citation type="submission" date="2022-11" db="EMBL/GenBank/DDBJ databases">
        <title>Centuries of genome instability and evolution in soft-shell clam transmissible cancer (bioRxiv).</title>
        <authorList>
            <person name="Hart S.F.M."/>
            <person name="Yonemitsu M.A."/>
            <person name="Giersch R.M."/>
            <person name="Beal B.F."/>
            <person name="Arriagada G."/>
            <person name="Davis B.W."/>
            <person name="Ostrander E.A."/>
            <person name="Goff S.P."/>
            <person name="Metzger M.J."/>
        </authorList>
    </citation>
    <scope>NUCLEOTIDE SEQUENCE</scope>
    <source>
        <strain evidence="1">MELC-2E11</strain>
        <tissue evidence="1">Siphon/mantle</tissue>
    </source>
</reference>
<evidence type="ECO:0000313" key="2">
    <source>
        <dbReference type="Proteomes" id="UP001164746"/>
    </source>
</evidence>
<organism evidence="1 2">
    <name type="scientific">Mya arenaria</name>
    <name type="common">Soft-shell clam</name>
    <dbReference type="NCBI Taxonomy" id="6604"/>
    <lineage>
        <taxon>Eukaryota</taxon>
        <taxon>Metazoa</taxon>
        <taxon>Spiralia</taxon>
        <taxon>Lophotrochozoa</taxon>
        <taxon>Mollusca</taxon>
        <taxon>Bivalvia</taxon>
        <taxon>Autobranchia</taxon>
        <taxon>Heteroconchia</taxon>
        <taxon>Euheterodonta</taxon>
        <taxon>Imparidentia</taxon>
        <taxon>Neoheterodontei</taxon>
        <taxon>Myida</taxon>
        <taxon>Myoidea</taxon>
        <taxon>Myidae</taxon>
        <taxon>Mya</taxon>
    </lineage>
</organism>
<evidence type="ECO:0000313" key="1">
    <source>
        <dbReference type="EMBL" id="WAR02036.1"/>
    </source>
</evidence>
<dbReference type="Proteomes" id="UP001164746">
    <property type="component" value="Chromosome 4"/>
</dbReference>
<dbReference type="InterPro" id="IPR021454">
    <property type="entry name" value="DUF3105"/>
</dbReference>
<dbReference type="PANTHER" id="PTHR34179:SF1">
    <property type="entry name" value="TUMOR PROTEIN P53-INDUCIBLE PROTEIN 13"/>
    <property type="match status" value="1"/>
</dbReference>